<keyword evidence="4 6" id="KW-1133">Transmembrane helix</keyword>
<evidence type="ECO:0000256" key="2">
    <source>
        <dbReference type="ARBA" id="ARBA00022475"/>
    </source>
</evidence>
<evidence type="ECO:0000256" key="1">
    <source>
        <dbReference type="ARBA" id="ARBA00004651"/>
    </source>
</evidence>
<dbReference type="Pfam" id="PF01943">
    <property type="entry name" value="Polysacc_synt"/>
    <property type="match status" value="1"/>
</dbReference>
<feature type="transmembrane region" description="Helical" evidence="6">
    <location>
        <begin position="272"/>
        <end position="294"/>
    </location>
</feature>
<feature type="transmembrane region" description="Helical" evidence="6">
    <location>
        <begin position="315"/>
        <end position="334"/>
    </location>
</feature>
<evidence type="ECO:0000313" key="7">
    <source>
        <dbReference type="EMBL" id="CAB4052741.1"/>
    </source>
</evidence>
<evidence type="ECO:0000256" key="6">
    <source>
        <dbReference type="SAM" id="Phobius"/>
    </source>
</evidence>
<dbReference type="Proteomes" id="UP000494102">
    <property type="component" value="Unassembled WGS sequence"/>
</dbReference>
<dbReference type="EMBL" id="CADILN010000018">
    <property type="protein sequence ID" value="CAB4052741.1"/>
    <property type="molecule type" value="Genomic_DNA"/>
</dbReference>
<dbReference type="AlphaFoldDB" id="A0A6J5KGJ2"/>
<feature type="transmembrane region" description="Helical" evidence="6">
    <location>
        <begin position="100"/>
        <end position="118"/>
    </location>
</feature>
<proteinExistence type="predicted"/>
<evidence type="ECO:0000256" key="3">
    <source>
        <dbReference type="ARBA" id="ARBA00022692"/>
    </source>
</evidence>
<dbReference type="PANTHER" id="PTHR30250:SF11">
    <property type="entry name" value="O-ANTIGEN TRANSPORTER-RELATED"/>
    <property type="match status" value="1"/>
</dbReference>
<dbReference type="GO" id="GO:0005886">
    <property type="term" value="C:plasma membrane"/>
    <property type="evidence" value="ECO:0007669"/>
    <property type="project" value="UniProtKB-SubCell"/>
</dbReference>
<feature type="transmembrane region" description="Helical" evidence="6">
    <location>
        <begin position="431"/>
        <end position="450"/>
    </location>
</feature>
<sequence>MTQSWFAHIAASLRRNAMVRRIASSFLSRVLGAVANLAFVIYLGRYLGAAQTGLYMIGLGAATLLSTIGRLGLEQIVIREGGPLVRDSQWHALRCLYRRALMLSLCASIAIAALLLLINNPLAHYVFHQDSLGDVMPWFAASIIPLAYALMHVPFLQIIHRPEGSIAVLSLWIPLVSLPLIFLIHPQTGAQGAQIYLVACVFNAAVAYAQWRSFIACRSGQSNEEQAVQPSPLLAAAVPLLIGNVGQIALLWIAVFAVGISASPRAVGAYSIAQRVALTLSGFLLPPIDALVGPRIAVMRGIKTRDEIEEMVRRISSLLFIVAAGVFALILLFGPEILRLFGNEFGEGYGVLVCLTFGQLVIVASSSIRPLLVVHGMEKTIRNAMVGAATCCVLLCFFLLPYIGPLGAAIATSLALAGEKIIEGVVARCRLGISVFPSVALYALHVRTWLARNHGQRS</sequence>
<feature type="transmembrane region" description="Helical" evidence="6">
    <location>
        <begin position="138"/>
        <end position="159"/>
    </location>
</feature>
<reference evidence="7 8" key="1">
    <citation type="submission" date="2020-04" db="EMBL/GenBank/DDBJ databases">
        <authorList>
            <person name="De Canck E."/>
        </authorList>
    </citation>
    <scope>NUCLEOTIDE SEQUENCE [LARGE SCALE GENOMIC DNA]</scope>
    <source>
        <strain evidence="7 8">LMG 9964</strain>
    </source>
</reference>
<evidence type="ECO:0000256" key="5">
    <source>
        <dbReference type="ARBA" id="ARBA00023136"/>
    </source>
</evidence>
<protein>
    <recommendedName>
        <fullName evidence="9">Polysaccharide biosynthesis protein C-terminal domain-containing protein</fullName>
    </recommendedName>
</protein>
<feature type="transmembrane region" description="Helical" evidence="6">
    <location>
        <begin position="384"/>
        <end position="411"/>
    </location>
</feature>
<name>A0A6J5KGJ2_9BURK</name>
<organism evidence="7 8">
    <name type="scientific">Paraburkholderia phenoliruptrix</name>
    <dbReference type="NCBI Taxonomy" id="252970"/>
    <lineage>
        <taxon>Bacteria</taxon>
        <taxon>Pseudomonadati</taxon>
        <taxon>Pseudomonadota</taxon>
        <taxon>Betaproteobacteria</taxon>
        <taxon>Burkholderiales</taxon>
        <taxon>Burkholderiaceae</taxon>
        <taxon>Paraburkholderia</taxon>
    </lineage>
</organism>
<evidence type="ECO:0008006" key="9">
    <source>
        <dbReference type="Google" id="ProtNLM"/>
    </source>
</evidence>
<evidence type="ECO:0000256" key="4">
    <source>
        <dbReference type="ARBA" id="ARBA00022989"/>
    </source>
</evidence>
<feature type="transmembrane region" description="Helical" evidence="6">
    <location>
        <begin position="193"/>
        <end position="211"/>
    </location>
</feature>
<feature type="transmembrane region" description="Helical" evidence="6">
    <location>
        <begin position="349"/>
        <end position="372"/>
    </location>
</feature>
<keyword evidence="2" id="KW-1003">Cell membrane</keyword>
<keyword evidence="3 6" id="KW-0812">Transmembrane</keyword>
<comment type="subcellular location">
    <subcellularLocation>
        <location evidence="1">Cell membrane</location>
        <topology evidence="1">Multi-pass membrane protein</topology>
    </subcellularLocation>
</comment>
<dbReference type="RefSeq" id="WP_254596319.1">
    <property type="nucleotide sequence ID" value="NZ_CADILN010000018.1"/>
</dbReference>
<feature type="transmembrane region" description="Helical" evidence="6">
    <location>
        <begin position="53"/>
        <end position="73"/>
    </location>
</feature>
<feature type="transmembrane region" description="Helical" evidence="6">
    <location>
        <begin position="232"/>
        <end position="260"/>
    </location>
</feature>
<dbReference type="PANTHER" id="PTHR30250">
    <property type="entry name" value="PST FAMILY PREDICTED COLANIC ACID TRANSPORTER"/>
    <property type="match status" value="1"/>
</dbReference>
<dbReference type="InterPro" id="IPR050833">
    <property type="entry name" value="Poly_Biosynth_Transport"/>
</dbReference>
<evidence type="ECO:0000313" key="8">
    <source>
        <dbReference type="Proteomes" id="UP000494102"/>
    </source>
</evidence>
<feature type="transmembrane region" description="Helical" evidence="6">
    <location>
        <begin position="166"/>
        <end position="187"/>
    </location>
</feature>
<keyword evidence="5 6" id="KW-0472">Membrane</keyword>
<gene>
    <name evidence="7" type="ORF">LMG9964_06431</name>
</gene>
<feature type="transmembrane region" description="Helical" evidence="6">
    <location>
        <begin position="26"/>
        <end position="47"/>
    </location>
</feature>
<accession>A0A6J5KGJ2</accession>
<dbReference type="InterPro" id="IPR002797">
    <property type="entry name" value="Polysacc_synth"/>
</dbReference>